<proteinExistence type="predicted"/>
<dbReference type="EMBL" id="KK745706">
    <property type="protein sequence ID" value="KFP40157.1"/>
    <property type="molecule type" value="Genomic_DNA"/>
</dbReference>
<keyword evidence="1" id="KW-0175">Coiled coil</keyword>
<protein>
    <submittedName>
        <fullName evidence="2">Glutamine-rich protein 2</fullName>
    </submittedName>
</protein>
<evidence type="ECO:0000313" key="3">
    <source>
        <dbReference type="Proteomes" id="UP000053330"/>
    </source>
</evidence>
<feature type="non-terminal residue" evidence="2">
    <location>
        <position position="1"/>
    </location>
</feature>
<feature type="non-terminal residue" evidence="2">
    <location>
        <position position="257"/>
    </location>
</feature>
<dbReference type="PANTHER" id="PTHR46766:SF1">
    <property type="entry name" value="GLUTAMINE-RICH PROTEIN 2"/>
    <property type="match status" value="1"/>
</dbReference>
<name>A0A091KJF7_9AVES</name>
<feature type="coiled-coil region" evidence="1">
    <location>
        <begin position="174"/>
        <end position="201"/>
    </location>
</feature>
<keyword evidence="3" id="KW-1185">Reference proteome</keyword>
<sequence length="257" mass="28979">TVEALRQIGQLGHLYTSLKEQVVQLEATKLDHSELEKLRQLFPKGDQESIPSILADLRSQMSLLQGLVRDLQGEKEKVSCILVWGRGHPLSSPTEDKPAHGYVLLARSILQEINQELKELGERQEMDQARLLATSIPPRSRFPRPFPQLDKLRVTVESVGPEQAEAGSRCPACNADTNAQLGQLLQRYEKLQELVDSMSRQAMGKAMRQLPGKSQQDEELLQRIQATIVQVQGDYEKLSSVMGNLLDDRHQKQKDIE</sequence>
<reference evidence="2 3" key="1">
    <citation type="submission" date="2014-04" db="EMBL/GenBank/DDBJ databases">
        <title>Genome evolution of avian class.</title>
        <authorList>
            <person name="Zhang G."/>
            <person name="Li C."/>
        </authorList>
    </citation>
    <scope>NUCLEOTIDE SEQUENCE [LARGE SCALE GENOMIC DNA]</scope>
    <source>
        <strain evidence="2">BGI_N324</strain>
    </source>
</reference>
<dbReference type="Proteomes" id="UP000053330">
    <property type="component" value="Unassembled WGS sequence"/>
</dbReference>
<organism evidence="2 3">
    <name type="scientific">Chlamydotis macqueenii</name>
    <name type="common">Macqueen's bustard</name>
    <dbReference type="NCBI Taxonomy" id="187382"/>
    <lineage>
        <taxon>Eukaryota</taxon>
        <taxon>Metazoa</taxon>
        <taxon>Chordata</taxon>
        <taxon>Craniata</taxon>
        <taxon>Vertebrata</taxon>
        <taxon>Euteleostomi</taxon>
        <taxon>Archelosauria</taxon>
        <taxon>Archosauria</taxon>
        <taxon>Dinosauria</taxon>
        <taxon>Saurischia</taxon>
        <taxon>Theropoda</taxon>
        <taxon>Coelurosauria</taxon>
        <taxon>Aves</taxon>
        <taxon>Neognathae</taxon>
        <taxon>Neoaves</taxon>
        <taxon>Otidimorphae</taxon>
        <taxon>Otidiformes</taxon>
        <taxon>Otididae</taxon>
        <taxon>Chlamydotis</taxon>
    </lineage>
</organism>
<evidence type="ECO:0000313" key="2">
    <source>
        <dbReference type="EMBL" id="KFP40157.1"/>
    </source>
</evidence>
<gene>
    <name evidence="2" type="ORF">N324_09199</name>
</gene>
<accession>A0A091KJF7</accession>
<dbReference type="PANTHER" id="PTHR46766">
    <property type="entry name" value="GLUTAMINE-RICH PROTEIN 2"/>
    <property type="match status" value="1"/>
</dbReference>
<dbReference type="AlphaFoldDB" id="A0A091KJF7"/>
<evidence type="ECO:0000256" key="1">
    <source>
        <dbReference type="SAM" id="Coils"/>
    </source>
</evidence>